<feature type="compositionally biased region" description="Basic and acidic residues" evidence="10">
    <location>
        <begin position="815"/>
        <end position="824"/>
    </location>
</feature>
<reference evidence="12 13" key="1">
    <citation type="journal article" date="2015" name="PLoS Pathog.">
        <title>Leptomonas seymouri: Adaptations to the Dixenous Life Cycle Analyzed by Genome Sequencing, Transcriptome Profiling and Co-infection with Leishmania donovani.</title>
        <authorList>
            <person name="Kraeva N."/>
            <person name="Butenko A."/>
            <person name="Hlavacova J."/>
            <person name="Kostygov A."/>
            <person name="Myskova J."/>
            <person name="Grybchuk D."/>
            <person name="Lestinova T."/>
            <person name="Votypka J."/>
            <person name="Volf P."/>
            <person name="Opperdoes F."/>
            <person name="Flegontov P."/>
            <person name="Lukes J."/>
            <person name="Yurchenko V."/>
        </authorList>
    </citation>
    <scope>NUCLEOTIDE SEQUENCE [LARGE SCALE GENOMIC DNA]</scope>
    <source>
        <strain evidence="12 13">ATCC 30220</strain>
    </source>
</reference>
<feature type="compositionally biased region" description="Polar residues" evidence="10">
    <location>
        <begin position="1246"/>
        <end position="1255"/>
    </location>
</feature>
<dbReference type="GO" id="GO:0006508">
    <property type="term" value="P:proteolysis"/>
    <property type="evidence" value="ECO:0007669"/>
    <property type="project" value="UniProtKB-KW"/>
</dbReference>
<dbReference type="InterPro" id="IPR011009">
    <property type="entry name" value="Kinase-like_dom_sf"/>
</dbReference>
<feature type="compositionally biased region" description="Polar residues" evidence="10">
    <location>
        <begin position="1347"/>
        <end position="1358"/>
    </location>
</feature>
<evidence type="ECO:0000313" key="12">
    <source>
        <dbReference type="EMBL" id="KPI89105.1"/>
    </source>
</evidence>
<sequence>MDSYDLIEVIGEGTYGVVYKCRDRRTNRIVAVKQFKDFHSNDYIRCTMLRELRVEQLLKGEPNVTQLLEAFKQKNRLYLVMEYIPRNLLDVLEEHRSGLSEDSLIVLLYTLLLGVRSCHRNGIIHRDIKPENILVRDDGTASLCDFGFCRPVLQQPSSTSQDLAPAQGRCSDSLKASDHSGLASASSSTTHASAFASPTAASTVASAFLNELVLAGHRGVMTDYVATRWYRSPEMLLGMPSYSYAVDMWAIGAIMAETIDGEPLLPGKTELEQLALIQTRVDEFPAAYEAAVRKRNGGILHLRTTNPLAKPQTRARVSLSSGDGECSENGNVALDANGGNTVSSYLSIRYGGRIKRAGMQLLAQLLCVDADGRPTVEEALAHPYFDSIRHDARFNPRRASETEQKSEAAGDEDSAMERESATGALSRPATSSTANAPAAAGPLPSLSLTARPAMAPLSSTNNKHNSALKASIEGSGGDNGRLFKRAERGRNAGRPPRATDLVAHAANGVDNVVIGSPIEDSLPNSSFSLVLHSLTNSPKVASLPQLSVAPFPLLDGKGGASPSMAAEGIREGGESRGNKSDIVGDSPPPRPATQEPASSESNLPQRQHTARERTDGSTATTAAAPSGATDNTDTFAKGGSGHVSTLLFKTKKGRATAEAVLVHHRHSKSEEGTYSDGYRGSPFSSRFTHLTTAASTAGAGSSALAPLRRRLSGGDTEGGRTQPYTHKGSTSLHISICPNESPTAKGAEKRKKNRAATPHDGTLFGQPRASRDEEAEEACMCMSAPRTGGGRQAAAEGSTYTRTNTYTIRSAQQNRQEKSSRETQKNTMLAPPPDRHTPHRPSTPQNVSGVSSSALTPPADEHQVNAAAKRVAVSPAARRSSTKRQRGGSPPRHKASLHSSQAALAATQVPARGQPGKPTSHKSTVHCLSSPYGSVGISASSKKSIKPASAVGARSSFASPKLPRVVKPLQPRERMTLLKEIESLGCPVEAPSAVEVMIPLHSSSSAKGGDPESQEDVVEIAEEGHEKGDSNTGISTSASVPVVKDLCGDVRASQLTAGGGDLFVEGLGSNSVSLSPLLSEASGSWDSTAARPLPLAAFPANEGGGSPATAAVSLLDTNASATATSVQSRPPRMDFGYPTTTAAHTSSNSNRAQPSLYFRSTRNAPAPLKLAAIYMNQGAGPLQLSAGGLGGANASTEGTPSSSVQHAGGLGLTAAAATLPSQTSSTALSLSFGCRRSPTLLRHAQSRVSASQSSPFSPPMDPPHGINAGEGVTSLLHPTSVGIGPNSNSSRSPREEYQRFPMESFSLPVQRNSAGYLSEKPPGPQPAEGNNSPTCAHVADPPHQRRLSATQVSLSASGDFSHGGSLR</sequence>
<organism evidence="12 13">
    <name type="scientific">Leptomonas seymouri</name>
    <dbReference type="NCBI Taxonomy" id="5684"/>
    <lineage>
        <taxon>Eukaryota</taxon>
        <taxon>Discoba</taxon>
        <taxon>Euglenozoa</taxon>
        <taxon>Kinetoplastea</taxon>
        <taxon>Metakinetoplastina</taxon>
        <taxon>Trypanosomatida</taxon>
        <taxon>Trypanosomatidae</taxon>
        <taxon>Leishmaniinae</taxon>
        <taxon>Leptomonas</taxon>
    </lineage>
</organism>
<feature type="compositionally biased region" description="Basic and acidic residues" evidence="10">
    <location>
        <begin position="568"/>
        <end position="579"/>
    </location>
</feature>
<dbReference type="FunFam" id="3.30.200.20:FF:000049">
    <property type="entry name" value="cyclin-dependent kinase-like 1 isoform X1"/>
    <property type="match status" value="1"/>
</dbReference>
<evidence type="ECO:0000256" key="5">
    <source>
        <dbReference type="ARBA" id="ARBA00022777"/>
    </source>
</evidence>
<evidence type="ECO:0000256" key="8">
    <source>
        <dbReference type="ARBA" id="ARBA00048367"/>
    </source>
</evidence>
<dbReference type="OMA" id="QPRERMT"/>
<dbReference type="GO" id="GO:0005524">
    <property type="term" value="F:ATP binding"/>
    <property type="evidence" value="ECO:0007669"/>
    <property type="project" value="UniProtKB-UniRule"/>
</dbReference>
<feature type="compositionally biased region" description="Basic and acidic residues" evidence="10">
    <location>
        <begin position="395"/>
        <end position="408"/>
    </location>
</feature>
<dbReference type="PANTHER" id="PTHR24055">
    <property type="entry name" value="MITOGEN-ACTIVATED PROTEIN KINASE"/>
    <property type="match status" value="1"/>
</dbReference>
<feature type="region of interest" description="Disordered" evidence="10">
    <location>
        <begin position="395"/>
        <end position="498"/>
    </location>
</feature>
<keyword evidence="13" id="KW-1185">Reference proteome</keyword>
<protein>
    <recommendedName>
        <fullName evidence="1">cyclin-dependent kinase</fullName>
        <ecNumber evidence="1">2.7.11.22</ecNumber>
    </recommendedName>
</protein>
<dbReference type="InterPro" id="IPR000719">
    <property type="entry name" value="Prot_kinase_dom"/>
</dbReference>
<feature type="binding site" evidence="9">
    <location>
        <position position="33"/>
    </location>
    <ligand>
        <name>ATP</name>
        <dbReference type="ChEBI" id="CHEBI:30616"/>
    </ligand>
</feature>
<evidence type="ECO:0000259" key="11">
    <source>
        <dbReference type="PROSITE" id="PS50011"/>
    </source>
</evidence>
<evidence type="ECO:0000256" key="3">
    <source>
        <dbReference type="ARBA" id="ARBA00022679"/>
    </source>
</evidence>
<keyword evidence="12" id="KW-0378">Hydrolase</keyword>
<feature type="compositionally biased region" description="Polar residues" evidence="10">
    <location>
        <begin position="595"/>
        <end position="607"/>
    </location>
</feature>
<dbReference type="Gene3D" id="3.30.200.20">
    <property type="entry name" value="Phosphorylase Kinase, domain 1"/>
    <property type="match status" value="1"/>
</dbReference>
<evidence type="ECO:0000256" key="7">
    <source>
        <dbReference type="ARBA" id="ARBA00047811"/>
    </source>
</evidence>
<dbReference type="Gene3D" id="1.10.510.10">
    <property type="entry name" value="Transferase(Phosphotransferase) domain 1"/>
    <property type="match status" value="3"/>
</dbReference>
<feature type="region of interest" description="Disordered" evidence="10">
    <location>
        <begin position="711"/>
        <end position="927"/>
    </location>
</feature>
<dbReference type="InterPro" id="IPR017441">
    <property type="entry name" value="Protein_kinase_ATP_BS"/>
</dbReference>
<feature type="compositionally biased region" description="Polar residues" evidence="10">
    <location>
        <begin position="840"/>
        <end position="855"/>
    </location>
</feature>
<keyword evidence="4 9" id="KW-0547">Nucleotide-binding</keyword>
<dbReference type="PROSITE" id="PS00107">
    <property type="entry name" value="PROTEIN_KINASE_ATP"/>
    <property type="match status" value="1"/>
</dbReference>
<name>A0A0N1I6Y2_LEPSE</name>
<evidence type="ECO:0000313" key="13">
    <source>
        <dbReference type="Proteomes" id="UP000038009"/>
    </source>
</evidence>
<feature type="compositionally biased region" description="Polar residues" evidence="10">
    <location>
        <begin position="722"/>
        <end position="742"/>
    </location>
</feature>
<feature type="compositionally biased region" description="Basic residues" evidence="10">
    <location>
        <begin position="880"/>
        <end position="896"/>
    </location>
</feature>
<feature type="region of interest" description="Disordered" evidence="10">
    <location>
        <begin position="558"/>
        <end position="640"/>
    </location>
</feature>
<evidence type="ECO:0000256" key="6">
    <source>
        <dbReference type="ARBA" id="ARBA00022840"/>
    </source>
</evidence>
<comment type="caution">
    <text evidence="12">The sequence shown here is derived from an EMBL/GenBank/DDBJ whole genome shotgun (WGS) entry which is preliminary data.</text>
</comment>
<dbReference type="EC" id="2.7.11.22" evidence="1"/>
<feature type="compositionally biased region" description="Low complexity" evidence="10">
    <location>
        <begin position="866"/>
        <end position="879"/>
    </location>
</feature>
<dbReference type="Pfam" id="PF00069">
    <property type="entry name" value="Pkinase"/>
    <property type="match status" value="2"/>
</dbReference>
<dbReference type="EMBL" id="LJSK01000031">
    <property type="protein sequence ID" value="KPI89105.1"/>
    <property type="molecule type" value="Genomic_DNA"/>
</dbReference>
<feature type="compositionally biased region" description="Polar residues" evidence="10">
    <location>
        <begin position="798"/>
        <end position="814"/>
    </location>
</feature>
<feature type="compositionally biased region" description="Low complexity" evidence="10">
    <location>
        <begin position="616"/>
        <end position="630"/>
    </location>
</feature>
<keyword evidence="3" id="KW-0808">Transferase</keyword>
<evidence type="ECO:0000256" key="4">
    <source>
        <dbReference type="ARBA" id="ARBA00022741"/>
    </source>
</evidence>
<comment type="catalytic activity">
    <reaction evidence="8">
        <text>L-seryl-[protein] + ATP = O-phospho-L-seryl-[protein] + ADP + H(+)</text>
        <dbReference type="Rhea" id="RHEA:17989"/>
        <dbReference type="Rhea" id="RHEA-COMP:9863"/>
        <dbReference type="Rhea" id="RHEA-COMP:11604"/>
        <dbReference type="ChEBI" id="CHEBI:15378"/>
        <dbReference type="ChEBI" id="CHEBI:29999"/>
        <dbReference type="ChEBI" id="CHEBI:30616"/>
        <dbReference type="ChEBI" id="CHEBI:83421"/>
        <dbReference type="ChEBI" id="CHEBI:456216"/>
        <dbReference type="EC" id="2.7.11.22"/>
    </reaction>
</comment>
<dbReference type="PROSITE" id="PS50011">
    <property type="entry name" value="PROTEIN_KINASE_DOM"/>
    <property type="match status" value="1"/>
</dbReference>
<keyword evidence="2" id="KW-0723">Serine/threonine-protein kinase</keyword>
<dbReference type="VEuPathDB" id="TriTrypDB:Lsey_0031_0060"/>
<dbReference type="InterPro" id="IPR008271">
    <property type="entry name" value="Ser/Thr_kinase_AS"/>
</dbReference>
<feature type="compositionally biased region" description="Low complexity" evidence="10">
    <location>
        <begin position="897"/>
        <end position="906"/>
    </location>
</feature>
<keyword evidence="12" id="KW-0645">Protease</keyword>
<dbReference type="SUPFAM" id="SSF56112">
    <property type="entry name" value="Protein kinase-like (PK-like)"/>
    <property type="match status" value="1"/>
</dbReference>
<evidence type="ECO:0000256" key="1">
    <source>
        <dbReference type="ARBA" id="ARBA00012425"/>
    </source>
</evidence>
<evidence type="ECO:0000256" key="9">
    <source>
        <dbReference type="PROSITE-ProRule" id="PRU10141"/>
    </source>
</evidence>
<dbReference type="Proteomes" id="UP000038009">
    <property type="component" value="Unassembled WGS sequence"/>
</dbReference>
<evidence type="ECO:0000256" key="10">
    <source>
        <dbReference type="SAM" id="MobiDB-lite"/>
    </source>
</evidence>
<dbReference type="GO" id="GO:0004693">
    <property type="term" value="F:cyclin-dependent protein serine/threonine kinase activity"/>
    <property type="evidence" value="ECO:0007669"/>
    <property type="project" value="UniProtKB-EC"/>
</dbReference>
<dbReference type="InterPro" id="IPR050117">
    <property type="entry name" value="MAPK"/>
</dbReference>
<keyword evidence="5" id="KW-0418">Kinase</keyword>
<comment type="catalytic activity">
    <reaction evidence="7">
        <text>L-threonyl-[protein] + ATP = O-phospho-L-threonyl-[protein] + ADP + H(+)</text>
        <dbReference type="Rhea" id="RHEA:46608"/>
        <dbReference type="Rhea" id="RHEA-COMP:11060"/>
        <dbReference type="Rhea" id="RHEA-COMP:11605"/>
        <dbReference type="ChEBI" id="CHEBI:15378"/>
        <dbReference type="ChEBI" id="CHEBI:30013"/>
        <dbReference type="ChEBI" id="CHEBI:30616"/>
        <dbReference type="ChEBI" id="CHEBI:61977"/>
        <dbReference type="ChEBI" id="CHEBI:456216"/>
        <dbReference type="EC" id="2.7.11.22"/>
    </reaction>
</comment>
<keyword evidence="6 9" id="KW-0067">ATP-binding</keyword>
<feature type="region of interest" description="Disordered" evidence="10">
    <location>
        <begin position="1243"/>
        <end position="1367"/>
    </location>
</feature>
<dbReference type="OrthoDB" id="548217at2759"/>
<dbReference type="SMART" id="SM00220">
    <property type="entry name" value="S_TKc"/>
    <property type="match status" value="1"/>
</dbReference>
<proteinExistence type="predicted"/>
<feature type="compositionally biased region" description="Low complexity" evidence="10">
    <location>
        <begin position="428"/>
        <end position="450"/>
    </location>
</feature>
<dbReference type="PROSITE" id="PS00108">
    <property type="entry name" value="PROTEIN_KINASE_ST"/>
    <property type="match status" value="1"/>
</dbReference>
<accession>A0A0N1I6Y2</accession>
<gene>
    <name evidence="12" type="ORF">ABL78_1749</name>
</gene>
<evidence type="ECO:0000256" key="2">
    <source>
        <dbReference type="ARBA" id="ARBA00022527"/>
    </source>
</evidence>
<feature type="domain" description="Protein kinase" evidence="11">
    <location>
        <begin position="4"/>
        <end position="385"/>
    </location>
</feature>
<dbReference type="GO" id="GO:0008233">
    <property type="term" value="F:peptidase activity"/>
    <property type="evidence" value="ECO:0007669"/>
    <property type="project" value="UniProtKB-KW"/>
</dbReference>